<name>A0A0D7WZW4_9BACL</name>
<dbReference type="OrthoDB" id="1935314at2"/>
<dbReference type="EMBL" id="JTHP01000039">
    <property type="protein sequence ID" value="KJD44253.1"/>
    <property type="molecule type" value="Genomic_DNA"/>
</dbReference>
<evidence type="ECO:0008006" key="3">
    <source>
        <dbReference type="Google" id="ProtNLM"/>
    </source>
</evidence>
<gene>
    <name evidence="1" type="ORF">QD47_18205</name>
</gene>
<dbReference type="AlphaFoldDB" id="A0A0D7WZW4"/>
<protein>
    <recommendedName>
        <fullName evidence="3">Phage tail assembly protein</fullName>
    </recommendedName>
</protein>
<proteinExistence type="predicted"/>
<organism evidence="1 2">
    <name type="scientific">Paenibacillus terrae</name>
    <dbReference type="NCBI Taxonomy" id="159743"/>
    <lineage>
        <taxon>Bacteria</taxon>
        <taxon>Bacillati</taxon>
        <taxon>Bacillota</taxon>
        <taxon>Bacilli</taxon>
        <taxon>Bacillales</taxon>
        <taxon>Paenibacillaceae</taxon>
        <taxon>Paenibacillus</taxon>
    </lineage>
</organism>
<sequence>MTEKKTTTPAEAENEGKHVLKFSKPFKFEDQEPITELVFDWDKVNGRKLIALSERLALNDMDSPIKAVNMKFQAAVCAEAAGVPFQLIEELPGGVFGRATAMAQSFLLGLE</sequence>
<comment type="caution">
    <text evidence="1">The sequence shown here is derived from an EMBL/GenBank/DDBJ whole genome shotgun (WGS) entry which is preliminary data.</text>
</comment>
<dbReference type="Proteomes" id="UP000032534">
    <property type="component" value="Unassembled WGS sequence"/>
</dbReference>
<keyword evidence="2" id="KW-1185">Reference proteome</keyword>
<evidence type="ECO:0000313" key="1">
    <source>
        <dbReference type="EMBL" id="KJD44253.1"/>
    </source>
</evidence>
<dbReference type="RefSeq" id="WP_044647461.1">
    <property type="nucleotide sequence ID" value="NZ_JTHP01000039.1"/>
</dbReference>
<reference evidence="1 2" key="1">
    <citation type="submission" date="2014-11" db="EMBL/GenBank/DDBJ databases">
        <title>Draft Genome Sequences of Paenibacillus polymyxa NRRL B-30509 and Paenibacillus terrae NRRL B-30644, Strains from a Poultry Environment that Produce Tridecaptin A and Paenicidins.</title>
        <authorList>
            <person name="van Belkum M.J."/>
            <person name="Lohans C.T."/>
            <person name="Vederas J.C."/>
        </authorList>
    </citation>
    <scope>NUCLEOTIDE SEQUENCE [LARGE SCALE GENOMIC DNA]</scope>
    <source>
        <strain evidence="1 2">NRRL B-30644</strain>
    </source>
</reference>
<evidence type="ECO:0000313" key="2">
    <source>
        <dbReference type="Proteomes" id="UP000032534"/>
    </source>
</evidence>
<accession>A0A0D7WZW4</accession>
<dbReference type="PATRIC" id="fig|159743.3.peg.4051"/>